<feature type="transmembrane region" description="Helical" evidence="1">
    <location>
        <begin position="34"/>
        <end position="57"/>
    </location>
</feature>
<dbReference type="Proteomes" id="UP000238532">
    <property type="component" value="Unassembled WGS sequence"/>
</dbReference>
<keyword evidence="1" id="KW-0472">Membrane</keyword>
<dbReference type="AlphaFoldDB" id="A0A2S9RSX2"/>
<evidence type="ECO:0000313" key="2">
    <source>
        <dbReference type="EMBL" id="PRJ68114.1"/>
    </source>
</evidence>
<comment type="caution">
    <text evidence="2">The sequence shown here is derived from an EMBL/GenBank/DDBJ whole genome shotgun (WGS) entry which is preliminary data.</text>
</comment>
<sequence length="58" mass="6573">MLFFAMKEEDSKLMLVEETDYAENTATYKANKRLFLSFMSGISSGACIALAFVFYTII</sequence>
<evidence type="ECO:0000313" key="3">
    <source>
        <dbReference type="Proteomes" id="UP000238532"/>
    </source>
</evidence>
<gene>
    <name evidence="2" type="ORF">BV102_00954</name>
</gene>
<proteinExistence type="predicted"/>
<keyword evidence="1" id="KW-1133">Transmembrane helix</keyword>
<organism evidence="2 3">
    <name type="scientific">Haemophilus influenzae</name>
    <dbReference type="NCBI Taxonomy" id="727"/>
    <lineage>
        <taxon>Bacteria</taxon>
        <taxon>Pseudomonadati</taxon>
        <taxon>Pseudomonadota</taxon>
        <taxon>Gammaproteobacteria</taxon>
        <taxon>Pasteurellales</taxon>
        <taxon>Pasteurellaceae</taxon>
        <taxon>Haemophilus</taxon>
    </lineage>
</organism>
<accession>A0A2S9RSX2</accession>
<name>A0A2S9RSX2_HAEIF</name>
<dbReference type="EMBL" id="NEBY01000014">
    <property type="protein sequence ID" value="PRJ68114.1"/>
    <property type="molecule type" value="Genomic_DNA"/>
</dbReference>
<evidence type="ECO:0000256" key="1">
    <source>
        <dbReference type="SAM" id="Phobius"/>
    </source>
</evidence>
<reference evidence="2 3" key="1">
    <citation type="submission" date="2017-04" db="EMBL/GenBank/DDBJ databases">
        <title>Haemophilus influenzae in COPD genome sequencing project.</title>
        <authorList>
            <person name="Murphy T.F."/>
            <person name="Kong Y."/>
            <person name="Nadendla S."/>
            <person name="Tettelin H."/>
            <person name="Pettigrew M."/>
        </authorList>
    </citation>
    <scope>NUCLEOTIDE SEQUENCE [LARGE SCALE GENOMIC DNA]</scope>
    <source>
        <strain evidence="2 3">56P127H1</strain>
    </source>
</reference>
<protein>
    <submittedName>
        <fullName evidence="2">Uncharacterized protein</fullName>
    </submittedName>
</protein>
<keyword evidence="1" id="KW-0812">Transmembrane</keyword>